<protein>
    <recommendedName>
        <fullName evidence="8">Ribonuclease VapC</fullName>
        <shortName evidence="8">RNase VapC</shortName>
        <ecNumber evidence="8">3.1.-.-</ecNumber>
    </recommendedName>
    <alternativeName>
        <fullName evidence="8">Toxin VapC</fullName>
    </alternativeName>
</protein>
<evidence type="ECO:0000256" key="4">
    <source>
        <dbReference type="ARBA" id="ARBA00022723"/>
    </source>
</evidence>
<dbReference type="Gene3D" id="3.40.50.1010">
    <property type="entry name" value="5'-nuclease"/>
    <property type="match status" value="1"/>
</dbReference>
<dbReference type="InterPro" id="IPR002716">
    <property type="entry name" value="PIN_dom"/>
</dbReference>
<comment type="cofactor">
    <cofactor evidence="1 8">
        <name>Mg(2+)</name>
        <dbReference type="ChEBI" id="CHEBI:18420"/>
    </cofactor>
</comment>
<feature type="domain" description="PIN" evidence="9">
    <location>
        <begin position="1"/>
        <end position="109"/>
    </location>
</feature>
<dbReference type="InterPro" id="IPR050556">
    <property type="entry name" value="Type_II_TA_system_RNase"/>
</dbReference>
<proteinExistence type="inferred from homology"/>
<evidence type="ECO:0000259" key="9">
    <source>
        <dbReference type="Pfam" id="PF01850"/>
    </source>
</evidence>
<dbReference type="PANTHER" id="PTHR33653">
    <property type="entry name" value="RIBONUCLEASE VAPC2"/>
    <property type="match status" value="1"/>
</dbReference>
<comment type="similarity">
    <text evidence="7 8">Belongs to the PINc/VapC protein family.</text>
</comment>
<dbReference type="Pfam" id="PF01850">
    <property type="entry name" value="PIN"/>
    <property type="match status" value="1"/>
</dbReference>
<evidence type="ECO:0000256" key="8">
    <source>
        <dbReference type="HAMAP-Rule" id="MF_00265"/>
    </source>
</evidence>
<dbReference type="CDD" id="cd18741">
    <property type="entry name" value="PIN_VapC4-5_FitB-like"/>
    <property type="match status" value="1"/>
</dbReference>
<dbReference type="InterPro" id="IPR022907">
    <property type="entry name" value="VapC_family"/>
</dbReference>
<gene>
    <name evidence="8" type="primary">vapC</name>
    <name evidence="10" type="ORF">AXK61_13470</name>
</gene>
<dbReference type="InterPro" id="IPR029060">
    <property type="entry name" value="PIN-like_dom_sf"/>
</dbReference>
<dbReference type="SUPFAM" id="SSF88723">
    <property type="entry name" value="PIN domain-like"/>
    <property type="match status" value="1"/>
</dbReference>
<dbReference type="EC" id="3.1.-.-" evidence="8"/>
<dbReference type="PANTHER" id="PTHR33653:SF1">
    <property type="entry name" value="RIBONUCLEASE VAPC2"/>
    <property type="match status" value="1"/>
</dbReference>
<organism evidence="10 11">
    <name type="scientific">Tsukamurella pseudospumae</name>
    <dbReference type="NCBI Taxonomy" id="239498"/>
    <lineage>
        <taxon>Bacteria</taxon>
        <taxon>Bacillati</taxon>
        <taxon>Actinomycetota</taxon>
        <taxon>Actinomycetes</taxon>
        <taxon>Mycobacteriales</taxon>
        <taxon>Tsukamurellaceae</taxon>
        <taxon>Tsukamurella</taxon>
    </lineage>
</organism>
<keyword evidence="11" id="KW-1185">Reference proteome</keyword>
<evidence type="ECO:0000313" key="10">
    <source>
        <dbReference type="EMBL" id="KXP01115.1"/>
    </source>
</evidence>
<evidence type="ECO:0000256" key="7">
    <source>
        <dbReference type="ARBA" id="ARBA00038093"/>
    </source>
</evidence>
<keyword evidence="6 8" id="KW-0460">Magnesium</keyword>
<reference evidence="10 11" key="1">
    <citation type="submission" date="2016-02" db="EMBL/GenBank/DDBJ databases">
        <authorList>
            <person name="Teng J.L."/>
            <person name="Tang Y."/>
            <person name="Huang Y."/>
            <person name="Guo F."/>
            <person name="Wei W."/>
            <person name="Chen J.H."/>
            <person name="Wong S.Y."/>
            <person name="Lau S.K."/>
            <person name="Woo P.C."/>
        </authorList>
    </citation>
    <scope>NUCLEOTIDE SEQUENCE [LARGE SCALE GENOMIC DNA]</scope>
    <source>
        <strain evidence="10 11">JCM 13375</strain>
    </source>
</reference>
<evidence type="ECO:0000256" key="2">
    <source>
        <dbReference type="ARBA" id="ARBA00022649"/>
    </source>
</evidence>
<evidence type="ECO:0000256" key="1">
    <source>
        <dbReference type="ARBA" id="ARBA00001946"/>
    </source>
</evidence>
<evidence type="ECO:0000256" key="3">
    <source>
        <dbReference type="ARBA" id="ARBA00022722"/>
    </source>
</evidence>
<evidence type="ECO:0000313" key="11">
    <source>
        <dbReference type="Proteomes" id="UP000070409"/>
    </source>
</evidence>
<keyword evidence="3 8" id="KW-0540">Nuclease</keyword>
<accession>A0A137ZSG1</accession>
<feature type="binding site" evidence="8">
    <location>
        <position position="4"/>
    </location>
    <ligand>
        <name>Mg(2+)</name>
        <dbReference type="ChEBI" id="CHEBI:18420"/>
    </ligand>
</feature>
<comment type="caution">
    <text evidence="10">The sequence shown here is derived from an EMBL/GenBank/DDBJ whole genome shotgun (WGS) entry which is preliminary data.</text>
</comment>
<comment type="function">
    <text evidence="8">Toxic component of a toxin-antitoxin (TA) system. An RNase.</text>
</comment>
<evidence type="ECO:0000256" key="6">
    <source>
        <dbReference type="ARBA" id="ARBA00022842"/>
    </source>
</evidence>
<dbReference type="HAMAP" id="MF_00265">
    <property type="entry name" value="VapC_Nob1"/>
    <property type="match status" value="1"/>
</dbReference>
<dbReference type="Proteomes" id="UP000070409">
    <property type="component" value="Unassembled WGS sequence"/>
</dbReference>
<keyword evidence="8" id="KW-0800">Toxin</keyword>
<feature type="binding site" evidence="8">
    <location>
        <position position="92"/>
    </location>
    <ligand>
        <name>Mg(2+)</name>
        <dbReference type="ChEBI" id="CHEBI:18420"/>
    </ligand>
</feature>
<evidence type="ECO:0000256" key="5">
    <source>
        <dbReference type="ARBA" id="ARBA00022801"/>
    </source>
</evidence>
<keyword evidence="4 8" id="KW-0479">Metal-binding</keyword>
<keyword evidence="2 8" id="KW-1277">Toxin-antitoxin system</keyword>
<keyword evidence="5 8" id="KW-0378">Hydrolase</keyword>
<name>A0A137ZSG1_9ACTN</name>
<sequence>MVLDTSIFIDNLRGRREARDRLSGARRGGRRLLASVLTRTEVLGGMRAPERSSTRAFLSVFEWVEVSEEIADGAGALARHYRASHSGIDVVDYVIAATTTACGAELWTRNVKHFPMFPDLAPPY</sequence>
<dbReference type="EMBL" id="LSRE01000002">
    <property type="protein sequence ID" value="KXP01115.1"/>
    <property type="molecule type" value="Genomic_DNA"/>
</dbReference>